<accession>A0AAE3VM76</accession>
<dbReference type="SUPFAM" id="SSF53254">
    <property type="entry name" value="Phosphoglycerate mutase-like"/>
    <property type="match status" value="1"/>
</dbReference>
<dbReference type="InterPro" id="IPR013078">
    <property type="entry name" value="His_Pase_superF_clade-1"/>
</dbReference>
<evidence type="ECO:0000313" key="3">
    <source>
        <dbReference type="Proteomes" id="UP001229244"/>
    </source>
</evidence>
<sequence length="186" mass="19965">MLRVLAAFVLVTGMAAWPGGVQANEEAAWEALRNGGVAIIRHARAPGTGDPSNFRLGDCTTQRNLSQTGRDQSRRLGDRFREEGVDVGAALHSRWCRARDTAELAFPDAAAPEPALDSFFQNRSRSDAQTRATREIVAGWDGPGALVLVTHQVNVTALTGVFPREGEVVVIEPANEGVAVVGRIRP</sequence>
<dbReference type="InterPro" id="IPR029033">
    <property type="entry name" value="His_PPase_superfam"/>
</dbReference>
<dbReference type="Proteomes" id="UP001229244">
    <property type="component" value="Unassembled WGS sequence"/>
</dbReference>
<reference evidence="2" key="1">
    <citation type="submission" date="2023-07" db="EMBL/GenBank/DDBJ databases">
        <title>Genomic Encyclopedia of Type Strains, Phase IV (KMG-IV): sequencing the most valuable type-strain genomes for metagenomic binning, comparative biology and taxonomic classification.</title>
        <authorList>
            <person name="Goeker M."/>
        </authorList>
    </citation>
    <scope>NUCLEOTIDE SEQUENCE</scope>
    <source>
        <strain evidence="2">DSM 21202</strain>
    </source>
</reference>
<dbReference type="Gene3D" id="3.40.50.1240">
    <property type="entry name" value="Phosphoglycerate mutase-like"/>
    <property type="match status" value="1"/>
</dbReference>
<dbReference type="EMBL" id="JAUSUL010000001">
    <property type="protein sequence ID" value="MDQ0314256.1"/>
    <property type="molecule type" value="Genomic_DNA"/>
</dbReference>
<keyword evidence="3" id="KW-1185">Reference proteome</keyword>
<name>A0AAE3VM76_9HYPH</name>
<evidence type="ECO:0000256" key="1">
    <source>
        <dbReference type="SAM" id="SignalP"/>
    </source>
</evidence>
<dbReference type="RefSeq" id="WP_306884030.1">
    <property type="nucleotide sequence ID" value="NZ_JAUSUL010000001.1"/>
</dbReference>
<organism evidence="2 3">
    <name type="scientific">Amorphus orientalis</name>
    <dbReference type="NCBI Taxonomy" id="649198"/>
    <lineage>
        <taxon>Bacteria</taxon>
        <taxon>Pseudomonadati</taxon>
        <taxon>Pseudomonadota</taxon>
        <taxon>Alphaproteobacteria</taxon>
        <taxon>Hyphomicrobiales</taxon>
        <taxon>Amorphaceae</taxon>
        <taxon>Amorphus</taxon>
    </lineage>
</organism>
<dbReference type="Pfam" id="PF00300">
    <property type="entry name" value="His_Phos_1"/>
    <property type="match status" value="1"/>
</dbReference>
<dbReference type="CDD" id="cd07040">
    <property type="entry name" value="HP"/>
    <property type="match status" value="1"/>
</dbReference>
<comment type="caution">
    <text evidence="2">The sequence shown here is derived from an EMBL/GenBank/DDBJ whole genome shotgun (WGS) entry which is preliminary data.</text>
</comment>
<feature type="chain" id="PRO_5042227078" evidence="1">
    <location>
        <begin position="24"/>
        <end position="186"/>
    </location>
</feature>
<dbReference type="AlphaFoldDB" id="A0AAE3VM76"/>
<feature type="signal peptide" evidence="1">
    <location>
        <begin position="1"/>
        <end position="23"/>
    </location>
</feature>
<gene>
    <name evidence="2" type="ORF">J2S73_000693</name>
</gene>
<protein>
    <submittedName>
        <fullName evidence="2">Phosphohistidine phosphatase SixA</fullName>
    </submittedName>
</protein>
<keyword evidence="1" id="KW-0732">Signal</keyword>
<evidence type="ECO:0000313" key="2">
    <source>
        <dbReference type="EMBL" id="MDQ0314256.1"/>
    </source>
</evidence>
<proteinExistence type="predicted"/>